<reference evidence="2 3" key="1">
    <citation type="journal article" date="2019" name="Int. J. Syst. Evol. Microbiol.">
        <title>The Global Catalogue of Microorganisms (GCM) 10K type strain sequencing project: providing services to taxonomists for standard genome sequencing and annotation.</title>
        <authorList>
            <consortium name="The Broad Institute Genomics Platform"/>
            <consortium name="The Broad Institute Genome Sequencing Center for Infectious Disease"/>
            <person name="Wu L."/>
            <person name="Ma J."/>
        </authorList>
    </citation>
    <scope>NUCLEOTIDE SEQUENCE [LARGE SCALE GENOMIC DNA]</scope>
    <source>
        <strain evidence="2 3">JCM 14736</strain>
    </source>
</reference>
<dbReference type="InterPro" id="IPR050765">
    <property type="entry name" value="Riboflavin_Biosynth_HTPR"/>
</dbReference>
<evidence type="ECO:0000313" key="2">
    <source>
        <dbReference type="EMBL" id="GAA1800266.1"/>
    </source>
</evidence>
<dbReference type="InterPro" id="IPR002734">
    <property type="entry name" value="RibDG_C"/>
</dbReference>
<keyword evidence="3" id="KW-1185">Reference proteome</keyword>
<gene>
    <name evidence="2" type="ORF">GCM10009768_31560</name>
</gene>
<accession>A0ABN2LY02</accession>
<dbReference type="RefSeq" id="WP_344033588.1">
    <property type="nucleotide sequence ID" value="NZ_BAAAOB010000006.1"/>
</dbReference>
<evidence type="ECO:0000259" key="1">
    <source>
        <dbReference type="Pfam" id="PF01872"/>
    </source>
</evidence>
<dbReference type="PANTHER" id="PTHR38011:SF11">
    <property type="entry name" value="2,5-DIAMINO-6-RIBOSYLAMINO-4(3H)-PYRIMIDINONE 5'-PHOSPHATE REDUCTASE"/>
    <property type="match status" value="1"/>
</dbReference>
<comment type="caution">
    <text evidence="2">The sequence shown here is derived from an EMBL/GenBank/DDBJ whole genome shotgun (WGS) entry which is preliminary data.</text>
</comment>
<dbReference type="Gene3D" id="3.40.430.10">
    <property type="entry name" value="Dihydrofolate Reductase, subunit A"/>
    <property type="match status" value="1"/>
</dbReference>
<dbReference type="EMBL" id="BAAAOB010000006">
    <property type="protein sequence ID" value="GAA1800266.1"/>
    <property type="molecule type" value="Genomic_DNA"/>
</dbReference>
<dbReference type="SUPFAM" id="SSF53597">
    <property type="entry name" value="Dihydrofolate reductase-like"/>
    <property type="match status" value="1"/>
</dbReference>
<dbReference type="PANTHER" id="PTHR38011">
    <property type="entry name" value="DIHYDROFOLATE REDUCTASE FAMILY PROTEIN (AFU_ORTHOLOGUE AFUA_8G06820)"/>
    <property type="match status" value="1"/>
</dbReference>
<evidence type="ECO:0000313" key="3">
    <source>
        <dbReference type="Proteomes" id="UP001500851"/>
    </source>
</evidence>
<sequence length="186" mass="20112">MLTISMSVSLDGFISDRSGGLDWGAPSPELFAFQLEHVRSLDAYLLGRRLYETMLVWETDPGMRSTPASAEFADVWAALPKTVFSRSGVRVDGAARLADAPLREEVERARGDGGTRTVSIGGADLAGQALRLGLVDEVRLLRCPVILGGGTPLFPELASPIVAELAEIRLFEPGIVFERYRLPRGA</sequence>
<name>A0ABN2LY02_9MICO</name>
<dbReference type="Proteomes" id="UP001500851">
    <property type="component" value="Unassembled WGS sequence"/>
</dbReference>
<organism evidence="2 3">
    <name type="scientific">Leucobacter iarius</name>
    <dbReference type="NCBI Taxonomy" id="333963"/>
    <lineage>
        <taxon>Bacteria</taxon>
        <taxon>Bacillati</taxon>
        <taxon>Actinomycetota</taxon>
        <taxon>Actinomycetes</taxon>
        <taxon>Micrococcales</taxon>
        <taxon>Microbacteriaceae</taxon>
        <taxon>Leucobacter</taxon>
    </lineage>
</organism>
<protein>
    <submittedName>
        <fullName evidence="2">Dihydrofolate reductase family protein</fullName>
    </submittedName>
</protein>
<feature type="domain" description="Bacterial bifunctional deaminase-reductase C-terminal" evidence="1">
    <location>
        <begin position="2"/>
        <end position="177"/>
    </location>
</feature>
<proteinExistence type="predicted"/>
<dbReference type="Pfam" id="PF01872">
    <property type="entry name" value="RibD_C"/>
    <property type="match status" value="1"/>
</dbReference>
<dbReference type="InterPro" id="IPR024072">
    <property type="entry name" value="DHFR-like_dom_sf"/>
</dbReference>